<sequence>MADYEDAYDEEYYDDMEEGITSEDCWTVISSFFDTKGLVSQQLDSYDEFVASTMQELVEEQGQVTLDQTLPPDEDEVDPVVIRRYELKFGGIMLSRPSVIEGDGVSNLLLPSEARLRNLTYACPLFLEISKRIMEGRERLVADRDDDDMGESTDDKKSKGTYLDWEDKPLPAGQKETEGIFIGKLPIMLKSKYCVLKDLGEQALYDWNECPYDSGGYFVINGLQESTTKPDALRRGDPKCRREGLAAPLATGHQAFCQG</sequence>
<keyword evidence="1" id="KW-0808">Transferase</keyword>
<keyword evidence="2" id="KW-1185">Reference proteome</keyword>
<comment type="caution">
    <text evidence="1">The sequence shown here is derived from an EMBL/GenBank/DDBJ whole genome shotgun (WGS) entry which is preliminary data.</text>
</comment>
<organism evidence="1 2">
    <name type="scientific">Aspergillus melleus</name>
    <dbReference type="NCBI Taxonomy" id="138277"/>
    <lineage>
        <taxon>Eukaryota</taxon>
        <taxon>Fungi</taxon>
        <taxon>Dikarya</taxon>
        <taxon>Ascomycota</taxon>
        <taxon>Pezizomycotina</taxon>
        <taxon>Eurotiomycetes</taxon>
        <taxon>Eurotiomycetidae</taxon>
        <taxon>Eurotiales</taxon>
        <taxon>Aspergillaceae</taxon>
        <taxon>Aspergillus</taxon>
        <taxon>Aspergillus subgen. Circumdati</taxon>
    </lineage>
</organism>
<keyword evidence="1" id="KW-0548">Nucleotidyltransferase</keyword>
<dbReference type="EC" id="2.7.7.6" evidence="1"/>
<evidence type="ECO:0000313" key="2">
    <source>
        <dbReference type="Proteomes" id="UP001177260"/>
    </source>
</evidence>
<proteinExistence type="predicted"/>
<dbReference type="Proteomes" id="UP001177260">
    <property type="component" value="Unassembled WGS sequence"/>
</dbReference>
<reference evidence="1 2" key="1">
    <citation type="journal article" date="2023" name="ACS Omega">
        <title>Identification of the Neoaspergillic Acid Biosynthesis Gene Cluster by Establishing an In Vitro CRISPR-Ribonucleoprotein Genetic System in Aspergillus melleus.</title>
        <authorList>
            <person name="Yuan B."/>
            <person name="Grau M.F."/>
            <person name="Murata R.M."/>
            <person name="Torok T."/>
            <person name="Venkateswaran K."/>
            <person name="Stajich J.E."/>
            <person name="Wang C.C.C."/>
        </authorList>
    </citation>
    <scope>NUCLEOTIDE SEQUENCE [LARGE SCALE GENOMIC DNA]</scope>
    <source>
        <strain evidence="1 2">IMV 1140</strain>
    </source>
</reference>
<dbReference type="EMBL" id="JAOPJF010000002">
    <property type="protein sequence ID" value="KAK1150030.1"/>
    <property type="molecule type" value="Genomic_DNA"/>
</dbReference>
<gene>
    <name evidence="1" type="primary">RPB2_2</name>
    <name evidence="1" type="ORF">N8T08_003588</name>
</gene>
<name>A0ACC3BH83_9EURO</name>
<evidence type="ECO:0000313" key="1">
    <source>
        <dbReference type="EMBL" id="KAK1150030.1"/>
    </source>
</evidence>
<accession>A0ACC3BH83</accession>
<protein>
    <submittedName>
        <fullName evidence="1">DNA-dependent RNA polymerase II</fullName>
        <ecNumber evidence="1">2.7.7.6</ecNumber>
    </submittedName>
</protein>